<dbReference type="GO" id="GO:0016567">
    <property type="term" value="P:protein ubiquitination"/>
    <property type="evidence" value="ECO:0007669"/>
    <property type="project" value="InterPro"/>
</dbReference>
<dbReference type="SUPFAM" id="SSF57850">
    <property type="entry name" value="RING/U-box"/>
    <property type="match status" value="2"/>
</dbReference>
<dbReference type="Pfam" id="PF15906">
    <property type="entry name" value="zf-NOSIP"/>
    <property type="match status" value="1"/>
</dbReference>
<accession>A0A9P0P965</accession>
<comment type="similarity">
    <text evidence="3 6">Belongs to the NOSIP family.</text>
</comment>
<organism evidence="9 10">
    <name type="scientific">Acanthoscelides obtectus</name>
    <name type="common">Bean weevil</name>
    <name type="synonym">Bruchus obtectus</name>
    <dbReference type="NCBI Taxonomy" id="200917"/>
    <lineage>
        <taxon>Eukaryota</taxon>
        <taxon>Metazoa</taxon>
        <taxon>Ecdysozoa</taxon>
        <taxon>Arthropoda</taxon>
        <taxon>Hexapoda</taxon>
        <taxon>Insecta</taxon>
        <taxon>Pterygota</taxon>
        <taxon>Neoptera</taxon>
        <taxon>Endopterygota</taxon>
        <taxon>Coleoptera</taxon>
        <taxon>Polyphaga</taxon>
        <taxon>Cucujiformia</taxon>
        <taxon>Chrysomeloidea</taxon>
        <taxon>Chrysomelidae</taxon>
        <taxon>Bruchinae</taxon>
        <taxon>Bruchini</taxon>
        <taxon>Acanthoscelides</taxon>
    </lineage>
</organism>
<dbReference type="Gene3D" id="3.30.40.10">
    <property type="entry name" value="Zinc/RING finger domain, C3HC4 (zinc finger)"/>
    <property type="match status" value="2"/>
</dbReference>
<keyword evidence="5 6" id="KW-0539">Nucleus</keyword>
<evidence type="ECO:0000256" key="2">
    <source>
        <dbReference type="ARBA" id="ARBA00004496"/>
    </source>
</evidence>
<dbReference type="PANTHER" id="PTHR13063">
    <property type="entry name" value="ENOS INTERACTING PROTEIN"/>
    <property type="match status" value="1"/>
</dbReference>
<name>A0A9P0P965_ACAOB</name>
<sequence length="299" mass="33939">MTRHARNCTAGAVYTYHEKKKDAQASGYGTNATRIGKDSVKDFDCCSLSLQPCRNPVITKDGYLFDKEVILEYIIKKKNEYSKKLKDYEKRKKKEEDELTQQKVNEVEKKVSSFLKEEDNIVSKRIAGFQSENFDELLDKPSTSTSISNMAEGRDKDLPSFWVPSMTPSAEKKKLEKPDPTIYCPISNKPLKVKDLVDVKFTPVPDDDKKSIHVKENRYMCAVTHDILSNSVPCAVLRPTGDVVTLECVEKIIKKDWTHPLTSKKLTEKDIIVMQRGGTGYALTNCKLEAKHERPALQA</sequence>
<evidence type="ECO:0000256" key="6">
    <source>
        <dbReference type="PIRNR" id="PIRNR023577"/>
    </source>
</evidence>
<keyword evidence="4" id="KW-0963">Cytoplasm</keyword>
<evidence type="ECO:0000259" key="8">
    <source>
        <dbReference type="PROSITE" id="PS51698"/>
    </source>
</evidence>
<dbReference type="AlphaFoldDB" id="A0A9P0P965"/>
<dbReference type="InterPro" id="IPR016818">
    <property type="entry name" value="NOSIP"/>
</dbReference>
<evidence type="ECO:0000313" key="10">
    <source>
        <dbReference type="Proteomes" id="UP001152888"/>
    </source>
</evidence>
<dbReference type="GO" id="GO:0005737">
    <property type="term" value="C:cytoplasm"/>
    <property type="evidence" value="ECO:0007669"/>
    <property type="project" value="UniProtKB-SubCell"/>
</dbReference>
<comment type="caution">
    <text evidence="9">The sequence shown here is derived from an EMBL/GenBank/DDBJ whole genome shotgun (WGS) entry which is preliminary data.</text>
</comment>
<dbReference type="PROSITE" id="PS51698">
    <property type="entry name" value="U_BOX"/>
    <property type="match status" value="1"/>
</dbReference>
<evidence type="ECO:0000313" key="9">
    <source>
        <dbReference type="EMBL" id="CAH1970479.1"/>
    </source>
</evidence>
<dbReference type="Pfam" id="PF04641">
    <property type="entry name" value="Rtf2"/>
    <property type="match status" value="1"/>
</dbReference>
<feature type="domain" description="U-box" evidence="8">
    <location>
        <begin position="39"/>
        <end position="121"/>
    </location>
</feature>
<dbReference type="PIRSF" id="PIRSF023577">
    <property type="entry name" value="ENOS_interacting"/>
    <property type="match status" value="1"/>
</dbReference>
<dbReference type="CDD" id="cd16661">
    <property type="entry name" value="RING-Ubox1_NOSIP"/>
    <property type="match status" value="1"/>
</dbReference>
<dbReference type="PANTHER" id="PTHR13063:SF10">
    <property type="entry name" value="NITRIC OXIDE SYNTHASE-INTERACTING PROTEIN"/>
    <property type="match status" value="1"/>
</dbReference>
<feature type="coiled-coil region" evidence="7">
    <location>
        <begin position="71"/>
        <end position="110"/>
    </location>
</feature>
<evidence type="ECO:0000256" key="4">
    <source>
        <dbReference type="ARBA" id="ARBA00022490"/>
    </source>
</evidence>
<dbReference type="InterPro" id="IPR003613">
    <property type="entry name" value="Ubox_domain"/>
</dbReference>
<dbReference type="OrthoDB" id="116827at2759"/>
<dbReference type="Proteomes" id="UP001152888">
    <property type="component" value="Unassembled WGS sequence"/>
</dbReference>
<protein>
    <recommendedName>
        <fullName evidence="6">Nitric oxide synthase-interacting protein homolog</fullName>
    </recommendedName>
</protein>
<gene>
    <name evidence="9" type="ORF">ACAOBT_LOCUS8943</name>
</gene>
<dbReference type="FunFam" id="3.30.40.10:FF:000251">
    <property type="entry name" value="Nitric oxide synthase-interacting protein"/>
    <property type="match status" value="1"/>
</dbReference>
<evidence type="ECO:0000256" key="1">
    <source>
        <dbReference type="ARBA" id="ARBA00004123"/>
    </source>
</evidence>
<keyword evidence="10" id="KW-1185">Reference proteome</keyword>
<dbReference type="EMBL" id="CAKOFQ010006775">
    <property type="protein sequence ID" value="CAH1970479.1"/>
    <property type="molecule type" value="Genomic_DNA"/>
</dbReference>
<dbReference type="InterPro" id="IPR013083">
    <property type="entry name" value="Znf_RING/FYVE/PHD"/>
</dbReference>
<proteinExistence type="inferred from homology"/>
<dbReference type="GO" id="GO:0061630">
    <property type="term" value="F:ubiquitin protein ligase activity"/>
    <property type="evidence" value="ECO:0007669"/>
    <property type="project" value="InterPro"/>
</dbReference>
<evidence type="ECO:0000256" key="7">
    <source>
        <dbReference type="SAM" id="Coils"/>
    </source>
</evidence>
<comment type="subcellular location">
    <subcellularLocation>
        <location evidence="2">Cytoplasm</location>
    </subcellularLocation>
    <subcellularLocation>
        <location evidence="1 6">Nucleus</location>
    </subcellularLocation>
</comment>
<keyword evidence="7" id="KW-0175">Coiled coil</keyword>
<evidence type="ECO:0000256" key="3">
    <source>
        <dbReference type="ARBA" id="ARBA00008126"/>
    </source>
</evidence>
<dbReference type="InterPro" id="IPR031790">
    <property type="entry name" value="Znf-NOSIP"/>
</dbReference>
<reference evidence="9" key="1">
    <citation type="submission" date="2022-03" db="EMBL/GenBank/DDBJ databases">
        <authorList>
            <person name="Sayadi A."/>
        </authorList>
    </citation>
    <scope>NUCLEOTIDE SEQUENCE</scope>
</reference>
<dbReference type="CDD" id="cd16662">
    <property type="entry name" value="RING-Ubox2_NOSIP"/>
    <property type="match status" value="1"/>
</dbReference>
<evidence type="ECO:0000256" key="5">
    <source>
        <dbReference type="ARBA" id="ARBA00023242"/>
    </source>
</evidence>
<dbReference type="GO" id="GO:0005634">
    <property type="term" value="C:nucleus"/>
    <property type="evidence" value="ECO:0007669"/>
    <property type="project" value="UniProtKB-SubCell"/>
</dbReference>